<organism evidence="1 2">
    <name type="scientific">Macrococcus lamae</name>
    <dbReference type="NCBI Taxonomy" id="198484"/>
    <lineage>
        <taxon>Bacteria</taxon>
        <taxon>Bacillati</taxon>
        <taxon>Bacillota</taxon>
        <taxon>Bacilli</taxon>
        <taxon>Bacillales</taxon>
        <taxon>Staphylococcaceae</taxon>
        <taxon>Macrococcus</taxon>
    </lineage>
</organism>
<comment type="caution">
    <text evidence="1">The sequence shown here is derived from an EMBL/GenBank/DDBJ whole genome shotgun (WGS) entry which is preliminary data.</text>
</comment>
<dbReference type="Pfam" id="PF17261">
    <property type="entry name" value="DUF5327"/>
    <property type="match status" value="1"/>
</dbReference>
<sequence length="90" mass="9516">MNQQLIKQIEQELTLAKSAVSQAAFEKHMYAIQTLASLITSMPAASSEPAPSSINSGDISAAELKMMGGTIKDKAVTDDGHGNGESLFDF</sequence>
<proteinExistence type="predicted"/>
<dbReference type="AlphaFoldDB" id="A0A4R6BV41"/>
<dbReference type="InterPro" id="IPR035218">
    <property type="entry name" value="DUF5327"/>
</dbReference>
<keyword evidence="2" id="KW-1185">Reference proteome</keyword>
<protein>
    <recommendedName>
        <fullName evidence="3">YwdI family protein</fullName>
    </recommendedName>
</protein>
<reference evidence="1 2" key="1">
    <citation type="submission" date="2019-01" db="EMBL/GenBank/DDBJ databases">
        <title>Draft genome sequences of the type strains of six Macrococcus species.</title>
        <authorList>
            <person name="Mazhar S."/>
            <person name="Altermann E."/>
            <person name="Hill C."/>
            <person name="Mcauliffe O."/>
        </authorList>
    </citation>
    <scope>NUCLEOTIDE SEQUENCE [LARGE SCALE GENOMIC DNA]</scope>
    <source>
        <strain evidence="1 2">CCM4815</strain>
    </source>
</reference>
<evidence type="ECO:0000313" key="2">
    <source>
        <dbReference type="Proteomes" id="UP000294802"/>
    </source>
</evidence>
<dbReference type="EMBL" id="SCWB01000007">
    <property type="protein sequence ID" value="TDM11989.1"/>
    <property type="molecule type" value="Genomic_DNA"/>
</dbReference>
<evidence type="ECO:0008006" key="3">
    <source>
        <dbReference type="Google" id="ProtNLM"/>
    </source>
</evidence>
<gene>
    <name evidence="1" type="ORF">ERX29_05200</name>
</gene>
<name>A0A4R6BV41_9STAP</name>
<evidence type="ECO:0000313" key="1">
    <source>
        <dbReference type="EMBL" id="TDM11989.1"/>
    </source>
</evidence>
<accession>A0A4R6BV41</accession>
<dbReference type="RefSeq" id="WP_133443639.1">
    <property type="nucleotide sequence ID" value="NZ_SCWB01000007.1"/>
</dbReference>
<dbReference type="Proteomes" id="UP000294802">
    <property type="component" value="Unassembled WGS sequence"/>
</dbReference>
<dbReference type="OrthoDB" id="2418541at2"/>